<dbReference type="PANTHER" id="PTHR47959:SF1">
    <property type="entry name" value="ATP-DEPENDENT RNA HELICASE DBPA"/>
    <property type="match status" value="1"/>
</dbReference>
<dbReference type="EMBL" id="BAAACF010000001">
    <property type="protein sequence ID" value="GAA0722406.1"/>
    <property type="molecule type" value="Genomic_DNA"/>
</dbReference>
<dbReference type="Pfam" id="PF00271">
    <property type="entry name" value="Helicase_C"/>
    <property type="match status" value="1"/>
</dbReference>
<dbReference type="Proteomes" id="UP001500339">
    <property type="component" value="Unassembled WGS sequence"/>
</dbReference>
<dbReference type="Gene3D" id="3.30.70.330">
    <property type="match status" value="1"/>
</dbReference>
<evidence type="ECO:0000259" key="8">
    <source>
        <dbReference type="PROSITE" id="PS51194"/>
    </source>
</evidence>
<proteinExistence type="inferred from homology"/>
<dbReference type="InterPro" id="IPR005580">
    <property type="entry name" value="DbpA/CsdA_RNA-bd_dom"/>
</dbReference>
<sequence length="481" mass="54375">MKELNFKDFNISEEISEALAKLGYEEPTKVQRKVVPEALRGRDIIVKSKTGSGKTASFGIPICEKVEVEKGNPQVLVLTPTRELCIQVKEDISNIGRLKKIRAAAVFGKQPFATQARELKQRTHVVVGTPGRTLDHIERGTLLLDEINYFVIDEGDEMLNMGFIDQVESIINKLPKNRVTMLFSATIPEELEKLCKEYMKNPMTIEVTPEEVTEGNIEHILYEVQDRYKDKVLNKIIIIENPDSCIVFCRTKENVDNVYNGLKNKDYPCGKIHGGMMQEERLEGMKRFKRGEFIYLVATDVAARGIDVEEVTHIINYDLPMEKQSYVHRTGRTARAGKKGKAITFVTPHEDKFLKDIEEYIGFSIPKGEEPREQEIESAREAFLEKIKAKPKLKKDKSKELNKDIMKIYINAGKKKKIRPGDIVGGITSIPGITADNIGIIDIQDNISYIDILEGKGKVVLEGLKSVTIKGKVLKAEKARK</sequence>
<keyword evidence="2 5" id="KW-0378">Hydrolase</keyword>
<evidence type="ECO:0000256" key="1">
    <source>
        <dbReference type="ARBA" id="ARBA00022741"/>
    </source>
</evidence>
<dbReference type="SMART" id="SM00490">
    <property type="entry name" value="HELICc"/>
    <property type="match status" value="1"/>
</dbReference>
<evidence type="ECO:0000256" key="5">
    <source>
        <dbReference type="HAMAP-Rule" id="MF_00965"/>
    </source>
</evidence>
<dbReference type="InterPro" id="IPR011545">
    <property type="entry name" value="DEAD/DEAH_box_helicase_dom"/>
</dbReference>
<feature type="domain" description="Helicase ATP-binding" evidence="7">
    <location>
        <begin position="35"/>
        <end position="205"/>
    </location>
</feature>
<comment type="function">
    <text evidence="5">DEAD-box RNA helicase involved in the assembly of the 50S ribosomal subunit. Has an RNA-dependent ATPase activity, which is specific for 23S rRNA, and a 3' to 5' RNA helicase activity that uses the energy of ATP hydrolysis to destabilize and unwind short rRNA duplexes.</text>
</comment>
<dbReference type="Pfam" id="PF03880">
    <property type="entry name" value="DbpA"/>
    <property type="match status" value="1"/>
</dbReference>
<comment type="caution">
    <text evidence="10">The sequence shown here is derived from an EMBL/GenBank/DDBJ whole genome shotgun (WGS) entry which is preliminary data.</text>
</comment>
<comment type="similarity">
    <text evidence="5">Belongs to the DEAD box helicase family. DbpA subfamily.</text>
</comment>
<evidence type="ECO:0000256" key="3">
    <source>
        <dbReference type="ARBA" id="ARBA00022806"/>
    </source>
</evidence>
<dbReference type="EC" id="3.6.4.13" evidence="5"/>
<evidence type="ECO:0000259" key="7">
    <source>
        <dbReference type="PROSITE" id="PS51192"/>
    </source>
</evidence>
<keyword evidence="5" id="KW-0963">Cytoplasm</keyword>
<keyword evidence="4 5" id="KW-0067">ATP-binding</keyword>
<feature type="short sequence motif" description="Q motif" evidence="6">
    <location>
        <begin position="4"/>
        <end position="32"/>
    </location>
</feature>
<feature type="domain" description="Helicase C-terminal" evidence="8">
    <location>
        <begin position="216"/>
        <end position="377"/>
    </location>
</feature>
<dbReference type="PROSITE" id="PS51194">
    <property type="entry name" value="HELICASE_CTER"/>
    <property type="match status" value="1"/>
</dbReference>
<keyword evidence="1 5" id="KW-0547">Nucleotide-binding</keyword>
<dbReference type="InterPro" id="IPR044742">
    <property type="entry name" value="DEAD/DEAH_RhlB"/>
</dbReference>
<dbReference type="InterPro" id="IPR014001">
    <property type="entry name" value="Helicase_ATP-bd"/>
</dbReference>
<dbReference type="RefSeq" id="WP_343768149.1">
    <property type="nucleotide sequence ID" value="NZ_BAAACF010000001.1"/>
</dbReference>
<dbReference type="PROSITE" id="PS51195">
    <property type="entry name" value="Q_MOTIF"/>
    <property type="match status" value="1"/>
</dbReference>
<dbReference type="GO" id="GO:0004386">
    <property type="term" value="F:helicase activity"/>
    <property type="evidence" value="ECO:0007669"/>
    <property type="project" value="UniProtKB-KW"/>
</dbReference>
<dbReference type="SUPFAM" id="SSF52540">
    <property type="entry name" value="P-loop containing nucleoside triphosphate hydrolases"/>
    <property type="match status" value="1"/>
</dbReference>
<evidence type="ECO:0000259" key="9">
    <source>
        <dbReference type="PROSITE" id="PS51195"/>
    </source>
</evidence>
<dbReference type="PROSITE" id="PS51192">
    <property type="entry name" value="HELICASE_ATP_BIND_1"/>
    <property type="match status" value="1"/>
</dbReference>
<dbReference type="InterPro" id="IPR001650">
    <property type="entry name" value="Helicase_C-like"/>
</dbReference>
<dbReference type="InterPro" id="IPR028619">
    <property type="entry name" value="DEAD_helicase_DbpA"/>
</dbReference>
<feature type="domain" description="DEAD-box RNA helicase Q" evidence="9">
    <location>
        <begin position="4"/>
        <end position="32"/>
    </location>
</feature>
<keyword evidence="5" id="KW-0694">RNA-binding</keyword>
<evidence type="ECO:0000256" key="2">
    <source>
        <dbReference type="ARBA" id="ARBA00022801"/>
    </source>
</evidence>
<protein>
    <recommendedName>
        <fullName evidence="5">ATP-dependent RNA helicase DbpA</fullName>
        <ecNumber evidence="5">3.6.4.13</ecNumber>
    </recommendedName>
</protein>
<comment type="domain">
    <text evidence="5">Contains an N-terminal domain that binds non-specifically to RNA and a C-terminal domain that binds specifically and tightly to hairpin 92 of 23S rRNA.</text>
</comment>
<dbReference type="Gene3D" id="3.40.50.300">
    <property type="entry name" value="P-loop containing nucleotide triphosphate hydrolases"/>
    <property type="match status" value="2"/>
</dbReference>
<dbReference type="HAMAP" id="MF_00965">
    <property type="entry name" value="DEAD_helicase_DbpA"/>
    <property type="match status" value="1"/>
</dbReference>
<accession>A0ABN1IW52</accession>
<comment type="catalytic activity">
    <reaction evidence="5">
        <text>ATP + H2O = ADP + phosphate + H(+)</text>
        <dbReference type="Rhea" id="RHEA:13065"/>
        <dbReference type="ChEBI" id="CHEBI:15377"/>
        <dbReference type="ChEBI" id="CHEBI:15378"/>
        <dbReference type="ChEBI" id="CHEBI:30616"/>
        <dbReference type="ChEBI" id="CHEBI:43474"/>
        <dbReference type="ChEBI" id="CHEBI:456216"/>
        <dbReference type="EC" id="3.6.4.13"/>
    </reaction>
</comment>
<name>A0ABN1IW52_9CLOT</name>
<gene>
    <name evidence="5" type="primary">dbpA</name>
    <name evidence="10" type="ORF">GCM10008905_13850</name>
</gene>
<dbReference type="Pfam" id="PF00270">
    <property type="entry name" value="DEAD"/>
    <property type="match status" value="1"/>
</dbReference>
<dbReference type="InterPro" id="IPR050079">
    <property type="entry name" value="DEAD_box_RNA_helicase"/>
</dbReference>
<dbReference type="CDD" id="cd18787">
    <property type="entry name" value="SF2_C_DEAD"/>
    <property type="match status" value="1"/>
</dbReference>
<evidence type="ECO:0000256" key="4">
    <source>
        <dbReference type="ARBA" id="ARBA00022840"/>
    </source>
</evidence>
<organism evidence="10 11">
    <name type="scientific">Clostridium malenominatum</name>
    <dbReference type="NCBI Taxonomy" id="1539"/>
    <lineage>
        <taxon>Bacteria</taxon>
        <taxon>Bacillati</taxon>
        <taxon>Bacillota</taxon>
        <taxon>Clostridia</taxon>
        <taxon>Eubacteriales</taxon>
        <taxon>Clostridiaceae</taxon>
        <taxon>Clostridium</taxon>
    </lineage>
</organism>
<evidence type="ECO:0000256" key="6">
    <source>
        <dbReference type="PROSITE-ProRule" id="PRU00552"/>
    </source>
</evidence>
<dbReference type="InterPro" id="IPR012677">
    <property type="entry name" value="Nucleotide-bd_a/b_plait_sf"/>
</dbReference>
<dbReference type="InterPro" id="IPR027417">
    <property type="entry name" value="P-loop_NTPase"/>
</dbReference>
<reference evidence="10 11" key="1">
    <citation type="journal article" date="2019" name="Int. J. Syst. Evol. Microbiol.">
        <title>The Global Catalogue of Microorganisms (GCM) 10K type strain sequencing project: providing services to taxonomists for standard genome sequencing and annotation.</title>
        <authorList>
            <consortium name="The Broad Institute Genomics Platform"/>
            <consortium name="The Broad Institute Genome Sequencing Center for Infectious Disease"/>
            <person name="Wu L."/>
            <person name="Ma J."/>
        </authorList>
    </citation>
    <scope>NUCLEOTIDE SEQUENCE [LARGE SCALE GENOMIC DNA]</scope>
    <source>
        <strain evidence="10 11">JCM 1405</strain>
    </source>
</reference>
<keyword evidence="5" id="KW-0690">Ribosome biogenesis</keyword>
<evidence type="ECO:0000313" key="11">
    <source>
        <dbReference type="Proteomes" id="UP001500339"/>
    </source>
</evidence>
<dbReference type="InterPro" id="IPR014014">
    <property type="entry name" value="RNA_helicase_DEAD_Q_motif"/>
</dbReference>
<keyword evidence="3 5" id="KW-0347">Helicase</keyword>
<keyword evidence="11" id="KW-1185">Reference proteome</keyword>
<dbReference type="SMART" id="SM00487">
    <property type="entry name" value="DEXDc"/>
    <property type="match status" value="1"/>
</dbReference>
<dbReference type="PANTHER" id="PTHR47959">
    <property type="entry name" value="ATP-DEPENDENT RNA HELICASE RHLE-RELATED"/>
    <property type="match status" value="1"/>
</dbReference>
<comment type="subcellular location">
    <subcellularLocation>
        <location evidence="5">Cytoplasm</location>
    </subcellularLocation>
</comment>
<dbReference type="CDD" id="cd00268">
    <property type="entry name" value="DEADc"/>
    <property type="match status" value="1"/>
</dbReference>
<evidence type="ECO:0000313" key="10">
    <source>
        <dbReference type="EMBL" id="GAA0722406.1"/>
    </source>
</evidence>
<feature type="region of interest" description="Involved in 23S rRNA binding" evidence="5">
    <location>
        <begin position="406"/>
        <end position="481"/>
    </location>
</feature>